<feature type="transmembrane region" description="Helical" evidence="10">
    <location>
        <begin position="437"/>
        <end position="457"/>
    </location>
</feature>
<accession>A0AAW6RNP9</accession>
<comment type="function">
    <text evidence="10">Protein O-mannosyltransferase that catalyzes the transfer of a single mannose residue from a polyprenol phospho-mannosyl lipidic donor to the hydroxyl group of selected serine and threonine residues in acceptor proteins.</text>
</comment>
<feature type="transmembrane region" description="Helical" evidence="10">
    <location>
        <begin position="102"/>
        <end position="122"/>
    </location>
</feature>
<feature type="transmembrane region" description="Helical" evidence="10">
    <location>
        <begin position="236"/>
        <end position="260"/>
    </location>
</feature>
<feature type="transmembrane region" description="Helical" evidence="10">
    <location>
        <begin position="21"/>
        <end position="39"/>
    </location>
</feature>
<feature type="transmembrane region" description="Helical" evidence="10">
    <location>
        <begin position="410"/>
        <end position="428"/>
    </location>
</feature>
<evidence type="ECO:0000313" key="13">
    <source>
        <dbReference type="EMBL" id="MDG9699978.1"/>
    </source>
</evidence>
<dbReference type="EC" id="2.4.1.-" evidence="10"/>
<dbReference type="Proteomes" id="UP001237156">
    <property type="component" value="Unassembled WGS sequence"/>
</dbReference>
<evidence type="ECO:0000313" key="14">
    <source>
        <dbReference type="Proteomes" id="UP001237156"/>
    </source>
</evidence>
<evidence type="ECO:0000256" key="4">
    <source>
        <dbReference type="ARBA" id="ARBA00022676"/>
    </source>
</evidence>
<feature type="domain" description="Protein O-mannosyl-transferase C-terminal four TM" evidence="12">
    <location>
        <begin position="298"/>
        <end position="475"/>
    </location>
</feature>
<keyword evidence="7 10" id="KW-1133">Transmembrane helix</keyword>
<evidence type="ECO:0000256" key="5">
    <source>
        <dbReference type="ARBA" id="ARBA00022679"/>
    </source>
</evidence>
<evidence type="ECO:0000259" key="12">
    <source>
        <dbReference type="Pfam" id="PF16192"/>
    </source>
</evidence>
<dbReference type="Pfam" id="PF16192">
    <property type="entry name" value="PMT_4TMC"/>
    <property type="match status" value="1"/>
</dbReference>
<comment type="pathway">
    <text evidence="2 10">Protein modification; protein glycosylation.</text>
</comment>
<keyword evidence="10" id="KW-1003">Cell membrane</keyword>
<dbReference type="GO" id="GO:0004169">
    <property type="term" value="F:dolichyl-phosphate-mannose-protein mannosyltransferase activity"/>
    <property type="evidence" value="ECO:0007669"/>
    <property type="project" value="UniProtKB-UniRule"/>
</dbReference>
<keyword evidence="4 10" id="KW-0328">Glycosyltransferase</keyword>
<gene>
    <name evidence="13" type="ORF">QB898_09685</name>
</gene>
<dbReference type="PANTHER" id="PTHR10050">
    <property type="entry name" value="DOLICHYL-PHOSPHATE-MANNOSE--PROTEIN MANNOSYLTRANSFERASE"/>
    <property type="match status" value="1"/>
</dbReference>
<feature type="transmembrane region" description="Helical" evidence="10">
    <location>
        <begin position="182"/>
        <end position="199"/>
    </location>
</feature>
<dbReference type="Pfam" id="PF02366">
    <property type="entry name" value="PMT"/>
    <property type="match status" value="1"/>
</dbReference>
<dbReference type="AlphaFoldDB" id="A0AAW6RNP9"/>
<feature type="transmembrane region" description="Helical" evidence="10">
    <location>
        <begin position="343"/>
        <end position="367"/>
    </location>
</feature>
<evidence type="ECO:0000256" key="7">
    <source>
        <dbReference type="ARBA" id="ARBA00022989"/>
    </source>
</evidence>
<dbReference type="GO" id="GO:0012505">
    <property type="term" value="C:endomembrane system"/>
    <property type="evidence" value="ECO:0007669"/>
    <property type="project" value="UniProtKB-SubCell"/>
</dbReference>
<reference evidence="13 14" key="1">
    <citation type="submission" date="2023-04" db="EMBL/GenBank/DDBJ databases">
        <title>Ottowia paracancer sp. nov., isolated from human stomach.</title>
        <authorList>
            <person name="Song Y."/>
        </authorList>
    </citation>
    <scope>NUCLEOTIDE SEQUENCE [LARGE SCALE GENOMIC DNA]</scope>
    <source>
        <strain evidence="13 14">10c7w1</strain>
    </source>
</reference>
<proteinExistence type="inferred from homology"/>
<feature type="domain" description="ArnT-like N-terminal" evidence="11">
    <location>
        <begin position="26"/>
        <end position="257"/>
    </location>
</feature>
<evidence type="ECO:0000256" key="8">
    <source>
        <dbReference type="ARBA" id="ARBA00023136"/>
    </source>
</evidence>
<dbReference type="InterPro" id="IPR027005">
    <property type="entry name" value="PMT-like"/>
</dbReference>
<keyword evidence="6 10" id="KW-0812">Transmembrane</keyword>
<evidence type="ECO:0000256" key="6">
    <source>
        <dbReference type="ARBA" id="ARBA00022692"/>
    </source>
</evidence>
<dbReference type="InterPro" id="IPR032421">
    <property type="entry name" value="PMT_4TMC"/>
</dbReference>
<evidence type="ECO:0000256" key="10">
    <source>
        <dbReference type="RuleBase" id="RU367007"/>
    </source>
</evidence>
<dbReference type="GO" id="GO:0005886">
    <property type="term" value="C:plasma membrane"/>
    <property type="evidence" value="ECO:0007669"/>
    <property type="project" value="UniProtKB-SubCell"/>
</dbReference>
<dbReference type="RefSeq" id="WP_279524786.1">
    <property type="nucleotide sequence ID" value="NZ_JARVII010000020.1"/>
</dbReference>
<comment type="subcellular location">
    <subcellularLocation>
        <location evidence="10">Cell membrane</location>
    </subcellularLocation>
    <subcellularLocation>
        <location evidence="1">Endomembrane system</location>
        <topology evidence="1">Multi-pass membrane protein</topology>
    </subcellularLocation>
</comment>
<protein>
    <recommendedName>
        <fullName evidence="9 10">Polyprenol-phosphate-mannose--protein mannosyltransferase</fullName>
        <ecNumber evidence="10">2.4.1.-</ecNumber>
    </recommendedName>
</protein>
<evidence type="ECO:0000256" key="2">
    <source>
        <dbReference type="ARBA" id="ARBA00004922"/>
    </source>
</evidence>
<keyword evidence="14" id="KW-1185">Reference proteome</keyword>
<dbReference type="InterPro" id="IPR003342">
    <property type="entry name" value="ArnT-like_N"/>
</dbReference>
<keyword evidence="5 10" id="KW-0808">Transferase</keyword>
<sequence>MPFSLKTEIGQPIRQHWRQGWPWLLLLAVSALLHLWRLAEPAEVAFDESLVGRFASYYFSGEYYFDIHPPHMKLIYAALGALAGVPQGFSFHPHGLHYPGGFYLWMRLFPALCGTVLPLLVARLALDFGAARRWALCAGWLAAFDTVLMVESRFILNDIPLLTFGLAGWCGMAAWRRQGKKRHLLLGALALGLACGVKWTGLGFVAPVFAALALEGFPAIGPIWQNIRRQWRAKTGAFLAIVAVILLVQGVGYALHFALLPKAGPGDAYMSAPMQQRLKERRENPAGSDWLFTPYATLELHRAMASYSSQVSGHPYASPWYTWPWGWRGIFVWSSQSQPPERIYMAANIAIWWPLALGALYFLAALLPSPWRGANMGKPAAPPAQSDYLLALAYLVNFAPFFFIHRPMFIYHYFPALAVSYVMSARLATCAGLSRRWAWFFAAAGLLGFLWLAPVVYGLPIQASTFNALMLFDSWK</sequence>
<keyword evidence="8 10" id="KW-0472">Membrane</keyword>
<comment type="caution">
    <text evidence="13">The sequence shown here is derived from an EMBL/GenBank/DDBJ whole genome shotgun (WGS) entry which is preliminary data.</text>
</comment>
<evidence type="ECO:0000256" key="1">
    <source>
        <dbReference type="ARBA" id="ARBA00004127"/>
    </source>
</evidence>
<organism evidence="13 14">
    <name type="scientific">Ottowia cancrivicina</name>
    <dbReference type="NCBI Taxonomy" id="3040346"/>
    <lineage>
        <taxon>Bacteria</taxon>
        <taxon>Pseudomonadati</taxon>
        <taxon>Pseudomonadota</taxon>
        <taxon>Betaproteobacteria</taxon>
        <taxon>Burkholderiales</taxon>
        <taxon>Comamonadaceae</taxon>
        <taxon>Ottowia</taxon>
    </lineage>
</organism>
<name>A0AAW6RNP9_9BURK</name>
<comment type="similarity">
    <text evidence="3 10">Belongs to the glycosyltransferase 39 family.</text>
</comment>
<dbReference type="EMBL" id="JARVII010000020">
    <property type="protein sequence ID" value="MDG9699978.1"/>
    <property type="molecule type" value="Genomic_DNA"/>
</dbReference>
<evidence type="ECO:0000256" key="3">
    <source>
        <dbReference type="ARBA" id="ARBA00007222"/>
    </source>
</evidence>
<evidence type="ECO:0000259" key="11">
    <source>
        <dbReference type="Pfam" id="PF02366"/>
    </source>
</evidence>
<evidence type="ECO:0000256" key="9">
    <source>
        <dbReference type="ARBA" id="ARBA00093617"/>
    </source>
</evidence>